<name>T0Y5R5_9ZZZZ</name>
<organism evidence="2">
    <name type="scientific">mine drainage metagenome</name>
    <dbReference type="NCBI Taxonomy" id="410659"/>
    <lineage>
        <taxon>unclassified sequences</taxon>
        <taxon>metagenomes</taxon>
        <taxon>ecological metagenomes</taxon>
    </lineage>
</organism>
<reference evidence="2" key="2">
    <citation type="journal article" date="2014" name="ISME J.">
        <title>Microbial stratification in low pH oxic and suboxic macroscopic growths along an acid mine drainage.</title>
        <authorList>
            <person name="Mendez-Garcia C."/>
            <person name="Mesa V."/>
            <person name="Sprenger R.R."/>
            <person name="Richter M."/>
            <person name="Diez M.S."/>
            <person name="Solano J."/>
            <person name="Bargiela R."/>
            <person name="Golyshina O.V."/>
            <person name="Manteca A."/>
            <person name="Ramos J.L."/>
            <person name="Gallego J.R."/>
            <person name="Llorente I."/>
            <person name="Martins Dos Santos V.A."/>
            <person name="Jensen O.N."/>
            <person name="Pelaez A.I."/>
            <person name="Sanchez J."/>
            <person name="Ferrer M."/>
        </authorList>
    </citation>
    <scope>NUCLEOTIDE SEQUENCE</scope>
</reference>
<evidence type="ECO:0008006" key="3">
    <source>
        <dbReference type="Google" id="ProtNLM"/>
    </source>
</evidence>
<dbReference type="Gene3D" id="1.10.357.10">
    <property type="entry name" value="Tetracycline Repressor, domain 2"/>
    <property type="match status" value="1"/>
</dbReference>
<comment type="caution">
    <text evidence="2">The sequence shown here is derived from an EMBL/GenBank/DDBJ whole genome shotgun (WGS) entry which is preliminary data.</text>
</comment>
<protein>
    <recommendedName>
        <fullName evidence="3">TetR family transcriptional regulator</fullName>
    </recommendedName>
</protein>
<sequence>MMDEKEFDRRLVAAAFDVIAARGWRRFSVAVAARSADLPLDQARLRFPRKVSVLIRFGRLADAAALAAVSREGGAAPAERPAEMPGEMPEEMPEEMPGEMAVRDRLFEMLMRRFDV</sequence>
<dbReference type="AlphaFoldDB" id="T0Y5R5"/>
<gene>
    <name evidence="2" type="ORF">B1B_19228</name>
</gene>
<feature type="non-terminal residue" evidence="2">
    <location>
        <position position="116"/>
    </location>
</feature>
<feature type="region of interest" description="Disordered" evidence="1">
    <location>
        <begin position="72"/>
        <end position="97"/>
    </location>
</feature>
<evidence type="ECO:0000313" key="2">
    <source>
        <dbReference type="EMBL" id="EQD27242.1"/>
    </source>
</evidence>
<proteinExistence type="predicted"/>
<reference evidence="2" key="1">
    <citation type="submission" date="2013-08" db="EMBL/GenBank/DDBJ databases">
        <authorList>
            <person name="Mendez C."/>
            <person name="Richter M."/>
            <person name="Ferrer M."/>
            <person name="Sanchez J."/>
        </authorList>
    </citation>
    <scope>NUCLEOTIDE SEQUENCE</scope>
</reference>
<feature type="compositionally biased region" description="Acidic residues" evidence="1">
    <location>
        <begin position="88"/>
        <end position="97"/>
    </location>
</feature>
<evidence type="ECO:0000256" key="1">
    <source>
        <dbReference type="SAM" id="MobiDB-lite"/>
    </source>
</evidence>
<dbReference type="EMBL" id="AUZY01012913">
    <property type="protein sequence ID" value="EQD27242.1"/>
    <property type="molecule type" value="Genomic_DNA"/>
</dbReference>
<accession>T0Y5R5</accession>
<feature type="compositionally biased region" description="Low complexity" evidence="1">
    <location>
        <begin position="72"/>
        <end position="87"/>
    </location>
</feature>